<dbReference type="PROSITE" id="PS50292">
    <property type="entry name" value="PEROXIDASE_3"/>
    <property type="match status" value="1"/>
</dbReference>
<dbReference type="Proteomes" id="UP001347796">
    <property type="component" value="Unassembled WGS sequence"/>
</dbReference>
<comment type="caution">
    <text evidence="7">The sequence shown here is derived from an EMBL/GenBank/DDBJ whole genome shotgun (WGS) entry which is preliminary data.</text>
</comment>
<name>A0AAN8PFY9_PATCE</name>
<keyword evidence="5" id="KW-0349">Heme</keyword>
<accession>A0AAN8PFY9</accession>
<feature type="region of interest" description="Disordered" evidence="6">
    <location>
        <begin position="6"/>
        <end position="30"/>
    </location>
</feature>
<gene>
    <name evidence="7" type="ORF">SNE40_017514</name>
</gene>
<sequence>MCLAHMSGMNNNSKMVDTSPVTDESSGLDKPDCKTNGVKYRTITGVCNNILRPSEGEALSRFKRYVKPNYRDGIGAPRVYSARKYCRRFFWSKLRCYNKRLPSARTVSCAIHPPRKVTSIHSVMLMQWGQFLDHDITATAVQQPDAHKAGDDCCKHHYIRFGKLHPDSLKRNGRCFPIPIVQWPADPAFKSNCFDFVRSRPVNPAFTRSNPREQQNLLSSFVDGSNVYGSNEETVRRLRDSKNGKMKTSSGDLLPRGNDDSCILPKNKFCFDAGDERVNVFPGLTALHTVFVRLHNYIVTDFTKHNRRWNEERLFQEARKIVSAILQRITYTEFLPEVLSDATMNKYKLKEGNNYQYNSRVNPSIASVFATAAFRYGHSLIPDFLVIDGKPVKSRLLFNNPEFIFTSLKSVVENILSNPAELRDRFMSSETTEHLFEQQDGPFDLAAFNIQRGRDHGLPSYNAFRKLCKLSPVTKLTSPLSDVYSSADDVDVFAGGMVEENLPGSELGPLFNCIVGMQFSDLKFGDSFWYETKDKSRGFTNAQLRAIKNVSLSQILCQVLDLVDIQKNPFRTVTKQNKKIKCKRLKGLKLSPWYEH</sequence>
<evidence type="ECO:0000256" key="4">
    <source>
        <dbReference type="ARBA" id="ARBA00023180"/>
    </source>
</evidence>
<keyword evidence="3" id="KW-0732">Signal</keyword>
<dbReference type="SUPFAM" id="SSF48113">
    <property type="entry name" value="Heme-dependent peroxidases"/>
    <property type="match status" value="1"/>
</dbReference>
<keyword evidence="2" id="KW-0964">Secreted</keyword>
<keyword evidence="4" id="KW-0325">Glycoprotein</keyword>
<dbReference type="InterPro" id="IPR010255">
    <property type="entry name" value="Haem_peroxidase_sf"/>
</dbReference>
<evidence type="ECO:0000256" key="1">
    <source>
        <dbReference type="ARBA" id="ARBA00004613"/>
    </source>
</evidence>
<evidence type="ECO:0000256" key="5">
    <source>
        <dbReference type="PIRSR" id="PIRSR619791-2"/>
    </source>
</evidence>
<dbReference type="PANTHER" id="PTHR11475">
    <property type="entry name" value="OXIDASE/PEROXIDASE"/>
    <property type="match status" value="1"/>
</dbReference>
<dbReference type="CDD" id="cd09823">
    <property type="entry name" value="peroxinectin_like"/>
    <property type="match status" value="1"/>
</dbReference>
<dbReference type="GO" id="GO:0020037">
    <property type="term" value="F:heme binding"/>
    <property type="evidence" value="ECO:0007669"/>
    <property type="project" value="InterPro"/>
</dbReference>
<dbReference type="FunFam" id="1.10.640.10:FF:000003">
    <property type="entry name" value="chorion peroxidase"/>
    <property type="match status" value="1"/>
</dbReference>
<proteinExistence type="predicted"/>
<evidence type="ECO:0000256" key="2">
    <source>
        <dbReference type="ARBA" id="ARBA00022525"/>
    </source>
</evidence>
<dbReference type="InterPro" id="IPR019791">
    <property type="entry name" value="Haem_peroxidase_animal"/>
</dbReference>
<organism evidence="7 8">
    <name type="scientific">Patella caerulea</name>
    <name type="common">Rayed Mediterranean limpet</name>
    <dbReference type="NCBI Taxonomy" id="87958"/>
    <lineage>
        <taxon>Eukaryota</taxon>
        <taxon>Metazoa</taxon>
        <taxon>Spiralia</taxon>
        <taxon>Lophotrochozoa</taxon>
        <taxon>Mollusca</taxon>
        <taxon>Gastropoda</taxon>
        <taxon>Patellogastropoda</taxon>
        <taxon>Patelloidea</taxon>
        <taxon>Patellidae</taxon>
        <taxon>Patella</taxon>
    </lineage>
</organism>
<dbReference type="Pfam" id="PF03098">
    <property type="entry name" value="An_peroxidase"/>
    <property type="match status" value="1"/>
</dbReference>
<evidence type="ECO:0000256" key="3">
    <source>
        <dbReference type="ARBA" id="ARBA00022729"/>
    </source>
</evidence>
<feature type="binding site" description="axial binding residue" evidence="5">
    <location>
        <position position="378"/>
    </location>
    <ligand>
        <name>heme b</name>
        <dbReference type="ChEBI" id="CHEBI:60344"/>
    </ligand>
    <ligandPart>
        <name>Fe</name>
        <dbReference type="ChEBI" id="CHEBI:18248"/>
    </ligandPart>
</feature>
<dbReference type="GO" id="GO:0046872">
    <property type="term" value="F:metal ion binding"/>
    <property type="evidence" value="ECO:0007669"/>
    <property type="project" value="UniProtKB-KW"/>
</dbReference>
<evidence type="ECO:0000313" key="8">
    <source>
        <dbReference type="Proteomes" id="UP001347796"/>
    </source>
</evidence>
<dbReference type="GO" id="GO:0006979">
    <property type="term" value="P:response to oxidative stress"/>
    <property type="evidence" value="ECO:0007669"/>
    <property type="project" value="InterPro"/>
</dbReference>
<reference evidence="7 8" key="1">
    <citation type="submission" date="2024-01" db="EMBL/GenBank/DDBJ databases">
        <title>The genome of the rayed Mediterranean limpet Patella caerulea (Linnaeus, 1758).</title>
        <authorList>
            <person name="Anh-Thu Weber A."/>
            <person name="Halstead-Nussloch G."/>
        </authorList>
    </citation>
    <scope>NUCLEOTIDE SEQUENCE [LARGE SCALE GENOMIC DNA]</scope>
    <source>
        <strain evidence="7">AATW-2023a</strain>
        <tissue evidence="7">Whole specimen</tissue>
    </source>
</reference>
<dbReference type="EMBL" id="JAZGQO010000011">
    <property type="protein sequence ID" value="KAK6174193.1"/>
    <property type="molecule type" value="Genomic_DNA"/>
</dbReference>
<keyword evidence="5" id="KW-0479">Metal-binding</keyword>
<dbReference type="GO" id="GO:0005576">
    <property type="term" value="C:extracellular region"/>
    <property type="evidence" value="ECO:0007669"/>
    <property type="project" value="UniProtKB-SubCell"/>
</dbReference>
<keyword evidence="8" id="KW-1185">Reference proteome</keyword>
<dbReference type="GO" id="GO:0004601">
    <property type="term" value="F:peroxidase activity"/>
    <property type="evidence" value="ECO:0007669"/>
    <property type="project" value="InterPro"/>
</dbReference>
<dbReference type="AlphaFoldDB" id="A0AAN8PFY9"/>
<dbReference type="PANTHER" id="PTHR11475:SF4">
    <property type="entry name" value="CHORION PEROXIDASE"/>
    <property type="match status" value="1"/>
</dbReference>
<dbReference type="Gene3D" id="1.10.640.10">
    <property type="entry name" value="Haem peroxidase domain superfamily, animal type"/>
    <property type="match status" value="1"/>
</dbReference>
<evidence type="ECO:0008006" key="9">
    <source>
        <dbReference type="Google" id="ProtNLM"/>
    </source>
</evidence>
<protein>
    <recommendedName>
        <fullName evidence="9">Peroxidase</fullName>
    </recommendedName>
</protein>
<dbReference type="PRINTS" id="PR00457">
    <property type="entry name" value="ANPEROXIDASE"/>
</dbReference>
<evidence type="ECO:0000256" key="6">
    <source>
        <dbReference type="SAM" id="MobiDB-lite"/>
    </source>
</evidence>
<comment type="subcellular location">
    <subcellularLocation>
        <location evidence="1">Secreted</location>
    </subcellularLocation>
</comment>
<dbReference type="InterPro" id="IPR037120">
    <property type="entry name" value="Haem_peroxidase_sf_animal"/>
</dbReference>
<evidence type="ECO:0000313" key="7">
    <source>
        <dbReference type="EMBL" id="KAK6174193.1"/>
    </source>
</evidence>
<feature type="compositionally biased region" description="Polar residues" evidence="6">
    <location>
        <begin position="8"/>
        <end position="25"/>
    </location>
</feature>
<keyword evidence="5" id="KW-0408">Iron</keyword>